<evidence type="ECO:0000256" key="1">
    <source>
        <dbReference type="SAM" id="Phobius"/>
    </source>
</evidence>
<feature type="transmembrane region" description="Helical" evidence="1">
    <location>
        <begin position="183"/>
        <end position="200"/>
    </location>
</feature>
<reference evidence="2 3" key="1">
    <citation type="journal article" date="2014" name="Environ. Microbiol.">
        <title>Comparative genomics of the marine bacterial genus Glaciecola reveals the high degree of genomic diversity and genomic characteristic for cold adaptation.</title>
        <authorList>
            <person name="Qin Q.L."/>
            <person name="Xie B.B."/>
            <person name="Yu Y."/>
            <person name="Shu Y.L."/>
            <person name="Rong J.C."/>
            <person name="Zhang Y.J."/>
            <person name="Zhao D.L."/>
            <person name="Chen X.L."/>
            <person name="Zhang X.Y."/>
            <person name="Chen B."/>
            <person name="Zhou B.C."/>
            <person name="Zhang Y.Z."/>
        </authorList>
    </citation>
    <scope>NUCLEOTIDE SEQUENCE [LARGE SCALE GENOMIC DNA]</scope>
    <source>
        <strain evidence="2 3">NO2</strain>
    </source>
</reference>
<dbReference type="RefSeq" id="WP_008304825.1">
    <property type="nucleotide sequence ID" value="NZ_BAEK01000051.1"/>
</dbReference>
<organism evidence="2 3">
    <name type="scientific">Paraglaciecola agarilytica NO2</name>
    <dbReference type="NCBI Taxonomy" id="1125747"/>
    <lineage>
        <taxon>Bacteria</taxon>
        <taxon>Pseudomonadati</taxon>
        <taxon>Pseudomonadota</taxon>
        <taxon>Gammaproteobacteria</taxon>
        <taxon>Alteromonadales</taxon>
        <taxon>Alteromonadaceae</taxon>
        <taxon>Paraglaciecola</taxon>
    </lineage>
</organism>
<protein>
    <submittedName>
        <fullName evidence="2">Uncharacterized protein</fullName>
    </submittedName>
</protein>
<evidence type="ECO:0000313" key="3">
    <source>
        <dbReference type="Proteomes" id="UP000008372"/>
    </source>
</evidence>
<keyword evidence="1" id="KW-1133">Transmembrane helix</keyword>
<dbReference type="Proteomes" id="UP000008372">
    <property type="component" value="Unassembled WGS sequence"/>
</dbReference>
<dbReference type="EMBL" id="BAEK01000051">
    <property type="protein sequence ID" value="GAC05995.1"/>
    <property type="molecule type" value="Genomic_DNA"/>
</dbReference>
<keyword evidence="3" id="KW-1185">Reference proteome</keyword>
<gene>
    <name evidence="2" type="ORF">GAGA_3161</name>
</gene>
<comment type="caution">
    <text evidence="2">The sequence shown here is derived from an EMBL/GenBank/DDBJ whole genome shotgun (WGS) entry which is preliminary data.</text>
</comment>
<name>A0ABQ0I9N4_9ALTE</name>
<accession>A0ABQ0I9N4</accession>
<feature type="transmembrane region" description="Helical" evidence="1">
    <location>
        <begin position="90"/>
        <end position="111"/>
    </location>
</feature>
<keyword evidence="1" id="KW-0812">Transmembrane</keyword>
<keyword evidence="1" id="KW-0472">Membrane</keyword>
<proteinExistence type="predicted"/>
<feature type="transmembrane region" description="Helical" evidence="1">
    <location>
        <begin position="63"/>
        <end position="84"/>
    </location>
</feature>
<sequence>MRAIDYSKYSTAELCDVRANIDPSSPNYEALKNELSNRKDEINEMQEKAEADAFSLAENRVKIIGYFQIAAAIAILFYYLISIFDSTASVLSTMVALPVIVLNAIAGITAIRDKYSYYWLSILNQALQIPSIALGSIAATYSGLGGAYVYISWNTEFLFGVTASFSPGFSFQQYTGNLTTQSISIDILAVVFVGALITVSESKSTANKSRKIQRHPC</sequence>
<feature type="transmembrane region" description="Helical" evidence="1">
    <location>
        <begin position="132"/>
        <end position="151"/>
    </location>
</feature>
<evidence type="ECO:0000313" key="2">
    <source>
        <dbReference type="EMBL" id="GAC05995.1"/>
    </source>
</evidence>